<dbReference type="Pfam" id="PF00015">
    <property type="entry name" value="MCPsignal"/>
    <property type="match status" value="1"/>
</dbReference>
<dbReference type="InterPro" id="IPR035965">
    <property type="entry name" value="PAS-like_dom_sf"/>
</dbReference>
<evidence type="ECO:0000259" key="4">
    <source>
        <dbReference type="PROSITE" id="PS50111"/>
    </source>
</evidence>
<dbReference type="NCBIfam" id="TIGR00229">
    <property type="entry name" value="sensory_box"/>
    <property type="match status" value="1"/>
</dbReference>
<dbReference type="PANTHER" id="PTHR32089">
    <property type="entry name" value="METHYL-ACCEPTING CHEMOTAXIS PROTEIN MCPB"/>
    <property type="match status" value="1"/>
</dbReference>
<name>A0A202E9Z2_9EURY</name>
<dbReference type="CDD" id="cd01068">
    <property type="entry name" value="globin_sensor"/>
    <property type="match status" value="1"/>
</dbReference>
<organism evidence="7 8">
    <name type="scientific">Natronolimnobius baerhuensis</name>
    <dbReference type="NCBI Taxonomy" id="253108"/>
    <lineage>
        <taxon>Archaea</taxon>
        <taxon>Methanobacteriati</taxon>
        <taxon>Methanobacteriota</taxon>
        <taxon>Stenosarchaea group</taxon>
        <taxon>Halobacteria</taxon>
        <taxon>Halobacteriales</taxon>
        <taxon>Natrialbaceae</taxon>
        <taxon>Natronolimnobius</taxon>
    </lineage>
</organism>
<dbReference type="PROSITE" id="PS50112">
    <property type="entry name" value="PAS"/>
    <property type="match status" value="1"/>
</dbReference>
<dbReference type="InterPro" id="IPR001610">
    <property type="entry name" value="PAC"/>
</dbReference>
<proteinExistence type="inferred from homology"/>
<dbReference type="InterPro" id="IPR044398">
    <property type="entry name" value="Globin-sensor_dom"/>
</dbReference>
<evidence type="ECO:0000256" key="2">
    <source>
        <dbReference type="ARBA" id="ARBA00029447"/>
    </source>
</evidence>
<feature type="domain" description="Methyl-accepting transducer" evidence="4">
    <location>
        <begin position="349"/>
        <end position="585"/>
    </location>
</feature>
<dbReference type="CDD" id="cd11386">
    <property type="entry name" value="MCP_signal"/>
    <property type="match status" value="1"/>
</dbReference>
<dbReference type="SUPFAM" id="SSF58104">
    <property type="entry name" value="Methyl-accepting chemotaxis protein (MCP) signaling domain"/>
    <property type="match status" value="1"/>
</dbReference>
<dbReference type="GO" id="GO:0004888">
    <property type="term" value="F:transmembrane signaling receptor activity"/>
    <property type="evidence" value="ECO:0007669"/>
    <property type="project" value="InterPro"/>
</dbReference>
<dbReference type="SMART" id="SM00086">
    <property type="entry name" value="PAC"/>
    <property type="match status" value="1"/>
</dbReference>
<dbReference type="InterPro" id="IPR009050">
    <property type="entry name" value="Globin-like_sf"/>
</dbReference>
<dbReference type="InterPro" id="IPR004089">
    <property type="entry name" value="MCPsignal_dom"/>
</dbReference>
<dbReference type="PRINTS" id="PR00260">
    <property type="entry name" value="CHEMTRNSDUCR"/>
</dbReference>
<dbReference type="PROSITE" id="PS50111">
    <property type="entry name" value="CHEMOTAXIS_TRANSDUC_2"/>
    <property type="match status" value="1"/>
</dbReference>
<comment type="caution">
    <text evidence="7">The sequence shown here is derived from an EMBL/GenBank/DDBJ whole genome shotgun (WGS) entry which is preliminary data.</text>
</comment>
<dbReference type="Pfam" id="PF11563">
    <property type="entry name" value="Protoglobin"/>
    <property type="match status" value="1"/>
</dbReference>
<dbReference type="Proteomes" id="UP000196084">
    <property type="component" value="Unassembled WGS sequence"/>
</dbReference>
<evidence type="ECO:0000313" key="8">
    <source>
        <dbReference type="Proteomes" id="UP000196084"/>
    </source>
</evidence>
<dbReference type="Pfam" id="PF00989">
    <property type="entry name" value="PAS"/>
    <property type="match status" value="1"/>
</dbReference>
<keyword evidence="1 3" id="KW-0807">Transducer</keyword>
<dbReference type="GO" id="GO:0006935">
    <property type="term" value="P:chemotaxis"/>
    <property type="evidence" value="ECO:0007669"/>
    <property type="project" value="InterPro"/>
</dbReference>
<dbReference type="InterPro" id="IPR012292">
    <property type="entry name" value="Globin/Proto"/>
</dbReference>
<dbReference type="InterPro" id="IPR004090">
    <property type="entry name" value="Chemotax_Me-accpt_rcpt"/>
</dbReference>
<protein>
    <recommendedName>
        <fullName evidence="9">Chemotaxis protein</fullName>
    </recommendedName>
</protein>
<dbReference type="InterPro" id="IPR000700">
    <property type="entry name" value="PAS-assoc_C"/>
</dbReference>
<dbReference type="InterPro" id="IPR013767">
    <property type="entry name" value="PAS_fold"/>
</dbReference>
<feature type="domain" description="PAS" evidence="5">
    <location>
        <begin position="210"/>
        <end position="281"/>
    </location>
</feature>
<gene>
    <name evidence="7" type="ORF">B2G88_10500</name>
</gene>
<feature type="domain" description="PAC" evidence="6">
    <location>
        <begin position="285"/>
        <end position="337"/>
    </location>
</feature>
<evidence type="ECO:0000256" key="3">
    <source>
        <dbReference type="PROSITE-ProRule" id="PRU00284"/>
    </source>
</evidence>
<dbReference type="CDD" id="cd00130">
    <property type="entry name" value="PAS"/>
    <property type="match status" value="1"/>
</dbReference>
<dbReference type="RefSeq" id="WP_054862967.1">
    <property type="nucleotide sequence ID" value="NZ_MWPH01000002.1"/>
</dbReference>
<dbReference type="PROSITE" id="PS50113">
    <property type="entry name" value="PAC"/>
    <property type="match status" value="1"/>
</dbReference>
<dbReference type="AlphaFoldDB" id="A0A202E9Z2"/>
<dbReference type="GO" id="GO:0006355">
    <property type="term" value="P:regulation of DNA-templated transcription"/>
    <property type="evidence" value="ECO:0007669"/>
    <property type="project" value="InterPro"/>
</dbReference>
<evidence type="ECO:0000313" key="7">
    <source>
        <dbReference type="EMBL" id="OVE84800.1"/>
    </source>
</evidence>
<dbReference type="GO" id="GO:0019825">
    <property type="term" value="F:oxygen binding"/>
    <property type="evidence" value="ECO:0007669"/>
    <property type="project" value="InterPro"/>
</dbReference>
<dbReference type="InterPro" id="IPR000014">
    <property type="entry name" value="PAS"/>
</dbReference>
<comment type="similarity">
    <text evidence="2">Belongs to the methyl-accepting chemotaxis (MCP) protein family.</text>
</comment>
<dbReference type="SUPFAM" id="SSF55785">
    <property type="entry name" value="PYP-like sensor domain (PAS domain)"/>
    <property type="match status" value="1"/>
</dbReference>
<dbReference type="SMART" id="SM00091">
    <property type="entry name" value="PAS"/>
    <property type="match status" value="1"/>
</dbReference>
<sequence>MPPSGPTQSRLGLRRDVDEDALLEGIDLDADDIAWRKQFIGFDADDEARLAALTPLFDRVADDFAGEFYDHLTAHEETQTVLGRSDRTLVQLERTQAEYLRSLGEYAYDEGSDPGYGVDYVRQRAVIGKLHSMLDMPAKQYIGSYMQYHERLLSELFAQFLADIEDDLEPETHDRIAARADETLEDALSVLRVTNLDMQVAMDTYLESEAEAVWTNALEEILSPVIAIDADGEIVVFNDAMAELTGVTAAEATEMELWELFRTDESHGTRETAIERAFATEEPIRELELEVLTHDGETREVICSNAPMYDDEGDLMGAISVMRDVTDLRQTERELAAARQQISTEIGTLATEQETTARDIAETMDDLESRAATQVEMATEMQTELQEYGATMEEVAASAEEVASAADESKEVATAGLETSADTQEGMEEVVKTVDELMETATTLRNRMKEIDDIVDVIRDVADQTNLLALNANIEAAHAGEAGDGFAVVANEVQSLAEETKEHTSEITTRIDTIQNQTARTVAAAQETNERVRRANSDIEDAVESFEEIASVVDEAATGIEEIATANDEQVDSVDEMIALAAEYAAHSEAALESAEETAAIVDDQLETAAQIRDRIEEFEADREH</sequence>
<dbReference type="GO" id="GO:0016020">
    <property type="term" value="C:membrane"/>
    <property type="evidence" value="ECO:0007669"/>
    <property type="project" value="InterPro"/>
</dbReference>
<dbReference type="SMART" id="SM00283">
    <property type="entry name" value="MA"/>
    <property type="match status" value="1"/>
</dbReference>
<dbReference type="InterPro" id="IPR039379">
    <property type="entry name" value="Protoglobin_sensor_dom"/>
</dbReference>
<dbReference type="EMBL" id="MWPH01000002">
    <property type="protein sequence ID" value="OVE84800.1"/>
    <property type="molecule type" value="Genomic_DNA"/>
</dbReference>
<dbReference type="GO" id="GO:0020037">
    <property type="term" value="F:heme binding"/>
    <property type="evidence" value="ECO:0007669"/>
    <property type="project" value="InterPro"/>
</dbReference>
<keyword evidence="8" id="KW-1185">Reference proteome</keyword>
<dbReference type="GO" id="GO:0007165">
    <property type="term" value="P:signal transduction"/>
    <property type="evidence" value="ECO:0007669"/>
    <property type="project" value="UniProtKB-KW"/>
</dbReference>
<accession>A0A202E9Z2</accession>
<evidence type="ECO:0000259" key="5">
    <source>
        <dbReference type="PROSITE" id="PS50112"/>
    </source>
</evidence>
<reference evidence="7 8" key="1">
    <citation type="submission" date="2017-02" db="EMBL/GenBank/DDBJ databases">
        <title>Natronthermophilus aegyptiacus gen. nov.,sp. nov., an aerobic, extremely halophilic alkalithermophilic archaeon isolated from the athalassohaline Wadi An Natrun, Egypt.</title>
        <authorList>
            <person name="Zhao B."/>
        </authorList>
    </citation>
    <scope>NUCLEOTIDE SEQUENCE [LARGE SCALE GENOMIC DNA]</scope>
    <source>
        <strain evidence="7 8">CGMCC 1.3597</strain>
    </source>
</reference>
<dbReference type="OrthoDB" id="8523at2157"/>
<evidence type="ECO:0000256" key="1">
    <source>
        <dbReference type="ARBA" id="ARBA00023224"/>
    </source>
</evidence>
<dbReference type="Gene3D" id="3.30.450.20">
    <property type="entry name" value="PAS domain"/>
    <property type="match status" value="1"/>
</dbReference>
<evidence type="ECO:0000259" key="6">
    <source>
        <dbReference type="PROSITE" id="PS50113"/>
    </source>
</evidence>
<dbReference type="PANTHER" id="PTHR32089:SF112">
    <property type="entry name" value="LYSOZYME-LIKE PROTEIN-RELATED"/>
    <property type="match status" value="1"/>
</dbReference>
<dbReference type="Gene3D" id="1.10.287.950">
    <property type="entry name" value="Methyl-accepting chemotaxis protein"/>
    <property type="match status" value="1"/>
</dbReference>
<dbReference type="Gene3D" id="1.10.490.10">
    <property type="entry name" value="Globins"/>
    <property type="match status" value="1"/>
</dbReference>
<dbReference type="SUPFAM" id="SSF46458">
    <property type="entry name" value="Globin-like"/>
    <property type="match status" value="1"/>
</dbReference>
<evidence type="ECO:0008006" key="9">
    <source>
        <dbReference type="Google" id="ProtNLM"/>
    </source>
</evidence>